<evidence type="ECO:0000313" key="2">
    <source>
        <dbReference type="Proteomes" id="UP000075840"/>
    </source>
</evidence>
<dbReference type="VEuPathDB" id="VectorBase:AARA003628"/>
<dbReference type="InterPro" id="IPR040676">
    <property type="entry name" value="DUF5641"/>
</dbReference>
<dbReference type="EnsemblMetazoa" id="AARA003628-RA">
    <property type="protein sequence ID" value="AARA003628-PA"/>
    <property type="gene ID" value="AARA003628"/>
</dbReference>
<dbReference type="VEuPathDB" id="VectorBase:AARA21_007567"/>
<dbReference type="VEuPathDB" id="VectorBase:AARA21_015374"/>
<protein>
    <submittedName>
        <fullName evidence="1">Uncharacterized protein</fullName>
    </submittedName>
</protein>
<name>A0A182HQT5_ANOAR</name>
<keyword evidence="2" id="KW-1185">Reference proteome</keyword>
<dbReference type="PANTHER" id="PTHR47331">
    <property type="entry name" value="PHD-TYPE DOMAIN-CONTAINING PROTEIN"/>
    <property type="match status" value="1"/>
</dbReference>
<evidence type="ECO:0000313" key="1">
    <source>
        <dbReference type="EnsemblMetazoa" id="AARA003628-PA"/>
    </source>
</evidence>
<dbReference type="Pfam" id="PF18701">
    <property type="entry name" value="DUF5641"/>
    <property type="match status" value="1"/>
</dbReference>
<dbReference type="InterPro" id="IPR005312">
    <property type="entry name" value="DUF1759"/>
</dbReference>
<sequence length="367" mass="41091">MPPSYRSRTYAGTTIYSSANLTQSQISARQGAVGKELPVFSGAVEEWPMFIRMFERSTELCGFSEAENLLRLQRALIGEAKESVGHLLLLPDGLNEVMETLEVQFGRPDQIIEATVEKVRRMPAPNPGCLRSLAKFGFSVRNMCATIEALKLPEYAYDVALLRELVSKLPSEAALDWARYKRQLRFVSLSEFGHWISQLARDASDAIVDPPSRNANEQRIIDDASAAPLTPNDILLGSSDGSKPPIWYSDTSDAVRSMWRSSQLIADVFWKKWVSEYLPTLARRTKWFKPARPIQEGDVVIVVDECLPRNCWPKGRVVSVVRAKDGQVRQAVVRTQKGFYKRPATKLAVLDVRGGKTEVDFSPGETV</sequence>
<dbReference type="EMBL" id="APCN01007460">
    <property type="status" value="NOT_ANNOTATED_CDS"/>
    <property type="molecule type" value="Genomic_DNA"/>
</dbReference>
<dbReference type="Proteomes" id="UP000075840">
    <property type="component" value="Unassembled WGS sequence"/>
</dbReference>
<organism evidence="1 2">
    <name type="scientific">Anopheles arabiensis</name>
    <name type="common">Mosquito</name>
    <dbReference type="NCBI Taxonomy" id="7173"/>
    <lineage>
        <taxon>Eukaryota</taxon>
        <taxon>Metazoa</taxon>
        <taxon>Ecdysozoa</taxon>
        <taxon>Arthropoda</taxon>
        <taxon>Hexapoda</taxon>
        <taxon>Insecta</taxon>
        <taxon>Pterygota</taxon>
        <taxon>Neoptera</taxon>
        <taxon>Endopterygota</taxon>
        <taxon>Diptera</taxon>
        <taxon>Nematocera</taxon>
        <taxon>Culicoidea</taxon>
        <taxon>Culicidae</taxon>
        <taxon>Anophelinae</taxon>
        <taxon>Anopheles</taxon>
    </lineage>
</organism>
<proteinExistence type="predicted"/>
<dbReference type="Pfam" id="PF03564">
    <property type="entry name" value="DUF1759"/>
    <property type="match status" value="1"/>
</dbReference>
<dbReference type="AlphaFoldDB" id="A0A182HQT5"/>
<accession>A0A182HQT5</accession>
<dbReference type="PANTHER" id="PTHR47331:SF1">
    <property type="entry name" value="GAG-LIKE PROTEIN"/>
    <property type="match status" value="1"/>
</dbReference>
<reference evidence="1" key="1">
    <citation type="submission" date="2022-08" db="UniProtKB">
        <authorList>
            <consortium name="EnsemblMetazoa"/>
        </authorList>
    </citation>
    <scope>IDENTIFICATION</scope>
    <source>
        <strain evidence="1">Dongola</strain>
    </source>
</reference>